<evidence type="ECO:0000256" key="1">
    <source>
        <dbReference type="ARBA" id="ARBA00004477"/>
    </source>
</evidence>
<keyword evidence="11" id="KW-0931">ER-Golgi transport</keyword>
<evidence type="ECO:0000256" key="3">
    <source>
        <dbReference type="ARBA" id="ARBA00022448"/>
    </source>
</evidence>
<dbReference type="OrthoDB" id="435607at2759"/>
<evidence type="ECO:0000256" key="9">
    <source>
        <dbReference type="ARBA" id="ARBA00023054"/>
    </source>
</evidence>
<evidence type="ECO:0000256" key="11">
    <source>
        <dbReference type="RuleBase" id="RU367026"/>
    </source>
</evidence>
<keyword evidence="3 11" id="KW-0813">Transport</keyword>
<keyword evidence="8 11" id="KW-1133">Transmembrane helix</keyword>
<comment type="function">
    <text evidence="11">May play a role in anterograde transport of membrane proteins from the endoplasmic reticulum to the Golgi.</text>
</comment>
<accession>A0A5C7HEK9</accession>
<dbReference type="PANTHER" id="PTHR12701">
    <property type="entry name" value="BCR-ASSOCIATED PROTEIN, BAP"/>
    <property type="match status" value="1"/>
</dbReference>
<dbReference type="GO" id="GO:0070973">
    <property type="term" value="P:protein localization to endoplasmic reticulum exit site"/>
    <property type="evidence" value="ECO:0007669"/>
    <property type="project" value="UniProtKB-UniRule"/>
</dbReference>
<keyword evidence="4 11" id="KW-0812">Transmembrane</keyword>
<keyword evidence="14" id="KW-1185">Reference proteome</keyword>
<keyword evidence="10 11" id="KW-0472">Membrane</keyword>
<dbReference type="FunFam" id="1.20.5.110:FF:000011">
    <property type="entry name" value="B-cell receptor-associated protein 29"/>
    <property type="match status" value="1"/>
</dbReference>
<proteinExistence type="inferred from homology"/>
<evidence type="ECO:0000313" key="13">
    <source>
        <dbReference type="EMBL" id="TXG55387.1"/>
    </source>
</evidence>
<evidence type="ECO:0000256" key="7">
    <source>
        <dbReference type="ARBA" id="ARBA00022927"/>
    </source>
</evidence>
<dbReference type="AlphaFoldDB" id="A0A5C7HEK9"/>
<evidence type="ECO:0000256" key="5">
    <source>
        <dbReference type="ARBA" id="ARBA00022703"/>
    </source>
</evidence>
<protein>
    <recommendedName>
        <fullName evidence="11">Endoplasmic reticulum transmembrane protein</fullName>
    </recommendedName>
</protein>
<dbReference type="InterPro" id="IPR008417">
    <property type="entry name" value="BAP29/BAP31"/>
</dbReference>
<dbReference type="GO" id="GO:0006886">
    <property type="term" value="P:intracellular protein transport"/>
    <property type="evidence" value="ECO:0007669"/>
    <property type="project" value="UniProtKB-UniRule"/>
</dbReference>
<comment type="subcellular location">
    <subcellularLocation>
        <location evidence="1 11">Endoplasmic reticulum membrane</location>
        <topology evidence="1 11">Multi-pass membrane protein</topology>
    </subcellularLocation>
</comment>
<keyword evidence="9 12" id="KW-0175">Coiled coil</keyword>
<evidence type="ECO:0000256" key="2">
    <source>
        <dbReference type="ARBA" id="ARBA00007956"/>
    </source>
</evidence>
<dbReference type="GO" id="GO:0005789">
    <property type="term" value="C:endoplasmic reticulum membrane"/>
    <property type="evidence" value="ECO:0007669"/>
    <property type="project" value="UniProtKB-SubCell"/>
</dbReference>
<keyword evidence="6 11" id="KW-0256">Endoplasmic reticulum</keyword>
<dbReference type="EMBL" id="VAHF01000009">
    <property type="protein sequence ID" value="TXG55387.1"/>
    <property type="molecule type" value="Genomic_DNA"/>
</dbReference>
<comment type="similarity">
    <text evidence="2 11">Belongs to the BCAP29/BCAP31 family.</text>
</comment>
<evidence type="ECO:0000313" key="14">
    <source>
        <dbReference type="Proteomes" id="UP000323000"/>
    </source>
</evidence>
<sequence length="224" mass="25416">MIQLLYSVIFGEMVLILSMLFKTPLRKLVIVSLDRIKRGQGPVMVKTVGITVFVVLMSSVYSMVKIQQRTVEAGLLNPTDQVLMSKHMLEASLMGFMLFLSLMIDRLHHYIRELRLLRKTMEATKKQNRGIEDGKSINPAAEEIKTKNLGNEIATLKTKIKKLESDCETKAKEAKTAETEAEALKKQSEGFLLEYDRLLAENQDLRTQLQSIEQGLQSDGKKIM</sequence>
<dbReference type="Proteomes" id="UP000323000">
    <property type="component" value="Chromosome 9"/>
</dbReference>
<feature type="transmembrane region" description="Helical" evidence="11">
    <location>
        <begin position="6"/>
        <end position="22"/>
    </location>
</feature>
<keyword evidence="5" id="KW-0053">Apoptosis</keyword>
<organism evidence="13 14">
    <name type="scientific">Acer yangbiense</name>
    <dbReference type="NCBI Taxonomy" id="1000413"/>
    <lineage>
        <taxon>Eukaryota</taxon>
        <taxon>Viridiplantae</taxon>
        <taxon>Streptophyta</taxon>
        <taxon>Embryophyta</taxon>
        <taxon>Tracheophyta</taxon>
        <taxon>Spermatophyta</taxon>
        <taxon>Magnoliopsida</taxon>
        <taxon>eudicotyledons</taxon>
        <taxon>Gunneridae</taxon>
        <taxon>Pentapetalae</taxon>
        <taxon>rosids</taxon>
        <taxon>malvids</taxon>
        <taxon>Sapindales</taxon>
        <taxon>Sapindaceae</taxon>
        <taxon>Hippocastanoideae</taxon>
        <taxon>Acereae</taxon>
        <taxon>Acer</taxon>
    </lineage>
</organism>
<gene>
    <name evidence="13" type="ORF">EZV62_020643</name>
</gene>
<comment type="caution">
    <text evidence="13">The sequence shown here is derived from an EMBL/GenBank/DDBJ whole genome shotgun (WGS) entry which is preliminary data.</text>
</comment>
<feature type="coiled-coil region" evidence="12">
    <location>
        <begin position="107"/>
        <end position="215"/>
    </location>
</feature>
<feature type="transmembrane region" description="Helical" evidence="11">
    <location>
        <begin position="43"/>
        <end position="64"/>
    </location>
</feature>
<dbReference type="PANTHER" id="PTHR12701:SF44">
    <property type="entry name" value="ENDOPLASMIC RETICULUM TRANSMEMBRANE PROTEIN"/>
    <property type="match status" value="1"/>
</dbReference>
<evidence type="ECO:0000256" key="12">
    <source>
        <dbReference type="SAM" id="Coils"/>
    </source>
</evidence>
<evidence type="ECO:0000256" key="8">
    <source>
        <dbReference type="ARBA" id="ARBA00022989"/>
    </source>
</evidence>
<evidence type="ECO:0000256" key="6">
    <source>
        <dbReference type="ARBA" id="ARBA00022824"/>
    </source>
</evidence>
<feature type="transmembrane region" description="Helical" evidence="11">
    <location>
        <begin position="84"/>
        <end position="104"/>
    </location>
</feature>
<keyword evidence="7 11" id="KW-0653">Protein transport</keyword>
<name>A0A5C7HEK9_9ROSI</name>
<reference evidence="14" key="1">
    <citation type="journal article" date="2019" name="Gigascience">
        <title>De novo genome assembly of the endangered Acer yangbiense, a plant species with extremely small populations endemic to Yunnan Province, China.</title>
        <authorList>
            <person name="Yang J."/>
            <person name="Wariss H.M."/>
            <person name="Tao L."/>
            <person name="Zhang R."/>
            <person name="Yun Q."/>
            <person name="Hollingsworth P."/>
            <person name="Dao Z."/>
            <person name="Luo G."/>
            <person name="Guo H."/>
            <person name="Ma Y."/>
            <person name="Sun W."/>
        </authorList>
    </citation>
    <scope>NUCLEOTIDE SEQUENCE [LARGE SCALE GENOMIC DNA]</scope>
    <source>
        <strain evidence="14">cv. Malutang</strain>
    </source>
</reference>
<evidence type="ECO:0000256" key="4">
    <source>
        <dbReference type="ARBA" id="ARBA00022692"/>
    </source>
</evidence>
<dbReference type="GO" id="GO:0006888">
    <property type="term" value="P:endoplasmic reticulum to Golgi vesicle-mediated transport"/>
    <property type="evidence" value="ECO:0007669"/>
    <property type="project" value="UniProtKB-UniRule"/>
</dbReference>
<dbReference type="Gene3D" id="1.20.5.110">
    <property type="match status" value="1"/>
</dbReference>
<evidence type="ECO:0000256" key="10">
    <source>
        <dbReference type="ARBA" id="ARBA00023136"/>
    </source>
</evidence>